<dbReference type="SUPFAM" id="SSF51206">
    <property type="entry name" value="cAMP-binding domain-like"/>
    <property type="match status" value="1"/>
</dbReference>
<dbReference type="Gene3D" id="2.60.120.10">
    <property type="entry name" value="Jelly Rolls"/>
    <property type="match status" value="1"/>
</dbReference>
<reference evidence="3" key="1">
    <citation type="journal article" date="2019" name="Int. J. Syst. Evol. Microbiol.">
        <title>The Global Catalogue of Microorganisms (GCM) 10K type strain sequencing project: providing services to taxonomists for standard genome sequencing and annotation.</title>
        <authorList>
            <consortium name="The Broad Institute Genomics Platform"/>
            <consortium name="The Broad Institute Genome Sequencing Center for Infectious Disease"/>
            <person name="Wu L."/>
            <person name="Ma J."/>
        </authorList>
    </citation>
    <scope>NUCLEOTIDE SEQUENCE [LARGE SCALE GENOMIC DNA]</scope>
    <source>
        <strain evidence="3">KCTC 42587</strain>
    </source>
</reference>
<dbReference type="RefSeq" id="WP_376894211.1">
    <property type="nucleotide sequence ID" value="NZ_JBHULS010000004.1"/>
</dbReference>
<dbReference type="InterPro" id="IPR000595">
    <property type="entry name" value="cNMP-bd_dom"/>
</dbReference>
<protein>
    <submittedName>
        <fullName evidence="2">Crp/Fnr family transcriptional regulator</fullName>
    </submittedName>
</protein>
<organism evidence="2 3">
    <name type="scientific">Bizionia sediminis</name>
    <dbReference type="NCBI Taxonomy" id="1737064"/>
    <lineage>
        <taxon>Bacteria</taxon>
        <taxon>Pseudomonadati</taxon>
        <taxon>Bacteroidota</taxon>
        <taxon>Flavobacteriia</taxon>
        <taxon>Flavobacteriales</taxon>
        <taxon>Flavobacteriaceae</taxon>
        <taxon>Bizionia</taxon>
    </lineage>
</organism>
<dbReference type="InterPro" id="IPR018490">
    <property type="entry name" value="cNMP-bd_dom_sf"/>
</dbReference>
<evidence type="ECO:0000313" key="2">
    <source>
        <dbReference type="EMBL" id="MFD2552268.1"/>
    </source>
</evidence>
<dbReference type="InterPro" id="IPR014710">
    <property type="entry name" value="RmlC-like_jellyroll"/>
</dbReference>
<feature type="domain" description="Cyclic nucleotide-binding" evidence="1">
    <location>
        <begin position="12"/>
        <end position="115"/>
    </location>
</feature>
<dbReference type="CDD" id="cd00038">
    <property type="entry name" value="CAP_ED"/>
    <property type="match status" value="1"/>
</dbReference>
<gene>
    <name evidence="2" type="ORF">ACFSQP_10610</name>
</gene>
<evidence type="ECO:0000313" key="3">
    <source>
        <dbReference type="Proteomes" id="UP001597472"/>
    </source>
</evidence>
<dbReference type="Proteomes" id="UP001597472">
    <property type="component" value="Unassembled WGS sequence"/>
</dbReference>
<sequence length="194" mass="22800">MALQTLFSYINNYVSLTSEEEQLIAEHVTVRKYLKGQFIVQQGDICQYSSFIIKGCSKMYFVDALGQEHIIILAVEGWWVSDIASFINQKPADFNIQCLEDTELVQFHYNTIENLYDAIPKLDKFFRKILERGLAASQQRIVRNFSMTAKERYLYFKNTYPEIETRIPQYLVASYLGITKEFLSKIKRQLAYER</sequence>
<keyword evidence="3" id="KW-1185">Reference proteome</keyword>
<dbReference type="PROSITE" id="PS50042">
    <property type="entry name" value="CNMP_BINDING_3"/>
    <property type="match status" value="1"/>
</dbReference>
<name>A0ABW5KW63_9FLAO</name>
<dbReference type="EMBL" id="JBHULS010000004">
    <property type="protein sequence ID" value="MFD2552268.1"/>
    <property type="molecule type" value="Genomic_DNA"/>
</dbReference>
<evidence type="ECO:0000259" key="1">
    <source>
        <dbReference type="PROSITE" id="PS50042"/>
    </source>
</evidence>
<accession>A0ABW5KW63</accession>
<comment type="caution">
    <text evidence="2">The sequence shown here is derived from an EMBL/GenBank/DDBJ whole genome shotgun (WGS) entry which is preliminary data.</text>
</comment>
<dbReference type="Pfam" id="PF00027">
    <property type="entry name" value="cNMP_binding"/>
    <property type="match status" value="1"/>
</dbReference>
<proteinExistence type="predicted"/>